<sequence>IQNDLIESVTIAINENIQKEINDAAFVSIQADETTDVSDKTAEGLSKQIITVLEKYNVEEKLVFQTYDGASVMSGRHGRVQAIIRRKYARAIFVHCYAHQLNLVLLHSAKTIKEVKLFICNLTAFHSFFSRSSFRAEQLRQLGFQLHHPAQTRWNYNSRAVSTIEHHYQELRNSVNYVTKSDDWDPESVNNAMGLLRILDSLVFTFILCLFNKIFIFTEHLFNVFQTKCTSGVNLCVNEIRTAKSNISSLWSEKVLHECLQESMQLNTNNQEDF</sequence>
<evidence type="ECO:0008006" key="3">
    <source>
        <dbReference type="Google" id="ProtNLM"/>
    </source>
</evidence>
<name>A0ABQ8TKV2_PERAM</name>
<evidence type="ECO:0000313" key="2">
    <source>
        <dbReference type="Proteomes" id="UP001148838"/>
    </source>
</evidence>
<organism evidence="1 2">
    <name type="scientific">Periplaneta americana</name>
    <name type="common">American cockroach</name>
    <name type="synonym">Blatta americana</name>
    <dbReference type="NCBI Taxonomy" id="6978"/>
    <lineage>
        <taxon>Eukaryota</taxon>
        <taxon>Metazoa</taxon>
        <taxon>Ecdysozoa</taxon>
        <taxon>Arthropoda</taxon>
        <taxon>Hexapoda</taxon>
        <taxon>Insecta</taxon>
        <taxon>Pterygota</taxon>
        <taxon>Neoptera</taxon>
        <taxon>Polyneoptera</taxon>
        <taxon>Dictyoptera</taxon>
        <taxon>Blattodea</taxon>
        <taxon>Blattoidea</taxon>
        <taxon>Blattidae</taxon>
        <taxon>Blattinae</taxon>
        <taxon>Periplaneta</taxon>
    </lineage>
</organism>
<feature type="non-terminal residue" evidence="1">
    <location>
        <position position="1"/>
    </location>
</feature>
<keyword evidence="2" id="KW-1185">Reference proteome</keyword>
<reference evidence="1 2" key="1">
    <citation type="journal article" date="2022" name="Allergy">
        <title>Genome assembly and annotation of Periplaneta americana reveal a comprehensive cockroach allergen profile.</title>
        <authorList>
            <person name="Wang L."/>
            <person name="Xiong Q."/>
            <person name="Saelim N."/>
            <person name="Wang L."/>
            <person name="Nong W."/>
            <person name="Wan A.T."/>
            <person name="Shi M."/>
            <person name="Liu X."/>
            <person name="Cao Q."/>
            <person name="Hui J.H.L."/>
            <person name="Sookrung N."/>
            <person name="Leung T.F."/>
            <person name="Tungtrongchitr A."/>
            <person name="Tsui S.K.W."/>
        </authorList>
    </citation>
    <scope>NUCLEOTIDE SEQUENCE [LARGE SCALE GENOMIC DNA]</scope>
    <source>
        <strain evidence="1">PWHHKU_190912</strain>
    </source>
</reference>
<dbReference type="Proteomes" id="UP001148838">
    <property type="component" value="Unassembled WGS sequence"/>
</dbReference>
<proteinExistence type="predicted"/>
<accession>A0ABQ8TKV2</accession>
<dbReference type="SUPFAM" id="SSF53098">
    <property type="entry name" value="Ribonuclease H-like"/>
    <property type="match status" value="1"/>
</dbReference>
<dbReference type="InterPro" id="IPR012337">
    <property type="entry name" value="RNaseH-like_sf"/>
</dbReference>
<dbReference type="PANTHER" id="PTHR45749:SF28">
    <property type="entry name" value="ZINC FINGER MYM-TYPE PROTEIN 1-LIKE-RELATED"/>
    <property type="match status" value="1"/>
</dbReference>
<dbReference type="EMBL" id="JAJSOF020000009">
    <property type="protein sequence ID" value="KAJ4446342.1"/>
    <property type="molecule type" value="Genomic_DNA"/>
</dbReference>
<dbReference type="PANTHER" id="PTHR45749">
    <property type="match status" value="1"/>
</dbReference>
<comment type="caution">
    <text evidence="1">The sequence shown here is derived from an EMBL/GenBank/DDBJ whole genome shotgun (WGS) entry which is preliminary data.</text>
</comment>
<gene>
    <name evidence="1" type="ORF">ANN_13037</name>
</gene>
<evidence type="ECO:0000313" key="1">
    <source>
        <dbReference type="EMBL" id="KAJ4446342.1"/>
    </source>
</evidence>
<protein>
    <recommendedName>
        <fullName evidence="3">DUF4371 domain-containing protein</fullName>
    </recommendedName>
</protein>